<sequence length="60" mass="6412">MRAEAAAGEGEVVFEESAEEDGAGLDADDSPFAKRDIIDRKNFFTTHSAGRHRGSGTEAQ</sequence>
<feature type="region of interest" description="Disordered" evidence="1">
    <location>
        <begin position="1"/>
        <end position="32"/>
    </location>
</feature>
<keyword evidence="3" id="KW-1185">Reference proteome</keyword>
<proteinExistence type="predicted"/>
<evidence type="ECO:0000313" key="2">
    <source>
        <dbReference type="EMBL" id="MCL8492603.1"/>
    </source>
</evidence>
<reference evidence="2 3" key="1">
    <citation type="submission" date="2022-05" db="EMBL/GenBank/DDBJ databases">
        <title>Corynebacterium sp. B5-R-101 sp. nov., isolated from human feces.</title>
        <authorList>
            <person name="Shamsuzzaman M."/>
            <person name="Dahal R.H."/>
        </authorList>
    </citation>
    <scope>NUCLEOTIDE SEQUENCE [LARGE SCALE GENOMIC DNA]</scope>
    <source>
        <strain evidence="2 3">B5-R-101</strain>
    </source>
</reference>
<feature type="compositionally biased region" description="Acidic residues" evidence="1">
    <location>
        <begin position="12"/>
        <end position="29"/>
    </location>
</feature>
<gene>
    <name evidence="2" type="ORF">M5J06_00410</name>
</gene>
<accession>A0ABT0T7Q9</accession>
<dbReference type="Proteomes" id="UP001203579">
    <property type="component" value="Unassembled WGS sequence"/>
</dbReference>
<evidence type="ECO:0000313" key="3">
    <source>
        <dbReference type="Proteomes" id="UP001203579"/>
    </source>
</evidence>
<protein>
    <submittedName>
        <fullName evidence="2">Uncharacterized protein</fullName>
    </submittedName>
</protein>
<feature type="compositionally biased region" description="Low complexity" evidence="1">
    <location>
        <begin position="1"/>
        <end position="11"/>
    </location>
</feature>
<evidence type="ECO:0000256" key="1">
    <source>
        <dbReference type="SAM" id="MobiDB-lite"/>
    </source>
</evidence>
<dbReference type="EMBL" id="JAMKFF010000001">
    <property type="protein sequence ID" value="MCL8492603.1"/>
    <property type="molecule type" value="Genomic_DNA"/>
</dbReference>
<comment type="caution">
    <text evidence="2">The sequence shown here is derived from an EMBL/GenBank/DDBJ whole genome shotgun (WGS) entry which is preliminary data.</text>
</comment>
<organism evidence="2 3">
    <name type="scientific">Corynebacterium intestinale</name>
    <dbReference type="NCBI Taxonomy" id="2943492"/>
    <lineage>
        <taxon>Bacteria</taxon>
        <taxon>Bacillati</taxon>
        <taxon>Actinomycetota</taxon>
        <taxon>Actinomycetes</taxon>
        <taxon>Mycobacteriales</taxon>
        <taxon>Corynebacteriaceae</taxon>
        <taxon>Corynebacterium</taxon>
    </lineage>
</organism>
<dbReference type="RefSeq" id="WP_070565752.1">
    <property type="nucleotide sequence ID" value="NZ_JAMFTR010000001.1"/>
</dbReference>
<name>A0ABT0T7Q9_9CORY</name>